<dbReference type="EMBL" id="OBEJ01000001">
    <property type="protein sequence ID" value="SNZ06681.1"/>
    <property type="molecule type" value="Genomic_DNA"/>
</dbReference>
<evidence type="ECO:0000313" key="2">
    <source>
        <dbReference type="Proteomes" id="UP000219453"/>
    </source>
</evidence>
<dbReference type="Proteomes" id="UP000219453">
    <property type="component" value="Unassembled WGS sequence"/>
</dbReference>
<gene>
    <name evidence="1" type="ORF">SAMN06269185_1252</name>
</gene>
<sequence length="116" mass="12486">MVHRDGEELLDRTIEFTAADAGDKAASAIIEPLWSASGEYTVRARHVDESGDTEAIPQEYSFTEEDYTTYYGDSHEDPGCIGAVVTVGARDETANAQIGIGPTYLEDPCSTSNPVP</sequence>
<protein>
    <submittedName>
        <fullName evidence="1">Uncharacterized protein</fullName>
    </submittedName>
</protein>
<evidence type="ECO:0000313" key="1">
    <source>
        <dbReference type="EMBL" id="SNZ06681.1"/>
    </source>
</evidence>
<name>A0A285NGA3_NATPI</name>
<dbReference type="AlphaFoldDB" id="A0A285NGA3"/>
<organism evidence="1 2">
    <name type="scientific">Natronoarchaeum philippinense</name>
    <dbReference type="NCBI Taxonomy" id="558529"/>
    <lineage>
        <taxon>Archaea</taxon>
        <taxon>Methanobacteriati</taxon>
        <taxon>Methanobacteriota</taxon>
        <taxon>Stenosarchaea group</taxon>
        <taxon>Halobacteria</taxon>
        <taxon>Halobacteriales</taxon>
        <taxon>Natronoarchaeaceae</taxon>
    </lineage>
</organism>
<reference evidence="1 2" key="1">
    <citation type="submission" date="2017-09" db="EMBL/GenBank/DDBJ databases">
        <authorList>
            <person name="Ehlers B."/>
            <person name="Leendertz F.H."/>
        </authorList>
    </citation>
    <scope>NUCLEOTIDE SEQUENCE [LARGE SCALE GENOMIC DNA]</scope>
    <source>
        <strain evidence="1 2">DSM 27208</strain>
    </source>
</reference>
<accession>A0A285NGA3</accession>
<keyword evidence="2" id="KW-1185">Reference proteome</keyword>
<proteinExistence type="predicted"/>